<dbReference type="STRING" id="83401.SAMN05421742_101224"/>
<name>A0A1G7U5W4_9PROT</name>
<reference evidence="2" key="1">
    <citation type="submission" date="2016-10" db="EMBL/GenBank/DDBJ databases">
        <authorList>
            <person name="Varghese N."/>
            <person name="Submissions S."/>
        </authorList>
    </citation>
    <scope>NUCLEOTIDE SEQUENCE [LARGE SCALE GENOMIC DNA]</scope>
    <source>
        <strain evidence="2">930I</strain>
    </source>
</reference>
<organism evidence="1 2">
    <name type="scientific">Roseospirillum parvum</name>
    <dbReference type="NCBI Taxonomy" id="83401"/>
    <lineage>
        <taxon>Bacteria</taxon>
        <taxon>Pseudomonadati</taxon>
        <taxon>Pseudomonadota</taxon>
        <taxon>Alphaproteobacteria</taxon>
        <taxon>Rhodospirillales</taxon>
        <taxon>Rhodospirillaceae</taxon>
        <taxon>Roseospirillum</taxon>
    </lineage>
</organism>
<dbReference type="AlphaFoldDB" id="A0A1G7U5W4"/>
<keyword evidence="2" id="KW-1185">Reference proteome</keyword>
<dbReference type="Proteomes" id="UP000217076">
    <property type="component" value="Unassembled WGS sequence"/>
</dbReference>
<proteinExistence type="predicted"/>
<evidence type="ECO:0000313" key="2">
    <source>
        <dbReference type="Proteomes" id="UP000217076"/>
    </source>
</evidence>
<protein>
    <submittedName>
        <fullName evidence="1">Uncharacterized protein</fullName>
    </submittedName>
</protein>
<evidence type="ECO:0000313" key="1">
    <source>
        <dbReference type="EMBL" id="SDG43035.1"/>
    </source>
</evidence>
<dbReference type="RefSeq" id="WP_092614124.1">
    <property type="nucleotide sequence ID" value="NZ_FNCV01000001.1"/>
</dbReference>
<accession>A0A1G7U5W4</accession>
<sequence>MGVTEATLISTAISTLYGMVSSSQQASAQEARQQAEYAQRMAQIKAQREAREKEQRSLLKRNLASQRARFAAAGVGGSGGSAQAVTSGLVRNVEEDLAQARQLEGLQVQGLALDRAGQRTRNLLARSDSLNRGLLGLGGTVVEHGEEAGWWR</sequence>
<dbReference type="EMBL" id="FNCV01000001">
    <property type="protein sequence ID" value="SDG43035.1"/>
    <property type="molecule type" value="Genomic_DNA"/>
</dbReference>
<gene>
    <name evidence="1" type="ORF">SAMN05421742_101224</name>
</gene>